<evidence type="ECO:0000313" key="3">
    <source>
        <dbReference type="EMBL" id="ELY39053.1"/>
    </source>
</evidence>
<organism evidence="2 4">
    <name type="scientific">Halalkalicoccus jeotgali (strain DSM 18796 / CECT 7217 / JCM 14584 / KCTC 4019 / B3)</name>
    <dbReference type="NCBI Taxonomy" id="795797"/>
    <lineage>
        <taxon>Archaea</taxon>
        <taxon>Methanobacteriati</taxon>
        <taxon>Methanobacteriota</taxon>
        <taxon>Stenosarchaea group</taxon>
        <taxon>Halobacteria</taxon>
        <taxon>Halobacteriales</taxon>
        <taxon>Halococcaceae</taxon>
        <taxon>Halalkalicoccus</taxon>
    </lineage>
</organism>
<accession>D8JBN2</accession>
<proteinExistence type="predicted"/>
<keyword evidence="2" id="KW-0614">Plasmid</keyword>
<protein>
    <submittedName>
        <fullName evidence="2">Uncharacterized protein</fullName>
    </submittedName>
</protein>
<dbReference type="GeneID" id="9421131"/>
<evidence type="ECO:0000313" key="2">
    <source>
        <dbReference type="EMBL" id="ADJ16685.1"/>
    </source>
</evidence>
<dbReference type="HOGENOM" id="CLU_1682633_0_0_2"/>
<dbReference type="AlphaFoldDB" id="D8JBN2"/>
<geneLocation type="plasmid" evidence="2 4">
    <name>1</name>
</geneLocation>
<evidence type="ECO:0000313" key="4">
    <source>
        <dbReference type="Proteomes" id="UP000000390"/>
    </source>
</evidence>
<evidence type="ECO:0000256" key="1">
    <source>
        <dbReference type="SAM" id="MobiDB-lite"/>
    </source>
</evidence>
<dbReference type="EMBL" id="AOHV01000016">
    <property type="protein sequence ID" value="ELY39053.1"/>
    <property type="molecule type" value="Genomic_DNA"/>
</dbReference>
<dbReference type="PATRIC" id="fig|795797.18.peg.3281"/>
<dbReference type="EMBL" id="CP002063">
    <property type="protein sequence ID" value="ADJ16685.1"/>
    <property type="molecule type" value="Genomic_DNA"/>
</dbReference>
<gene>
    <name evidence="2" type="ordered locus">HacjB3_16676</name>
    <name evidence="3" type="ORF">C497_06064</name>
</gene>
<dbReference type="eggNOG" id="arCOG05724">
    <property type="taxonomic scope" value="Archaea"/>
</dbReference>
<keyword evidence="5" id="KW-1185">Reference proteome</keyword>
<dbReference type="RefSeq" id="WP_008415250.1">
    <property type="nucleotide sequence ID" value="NC_014298.1"/>
</dbReference>
<dbReference type="Proteomes" id="UP000011645">
    <property type="component" value="Unassembled WGS sequence"/>
</dbReference>
<evidence type="ECO:0000313" key="5">
    <source>
        <dbReference type="Proteomes" id="UP000011645"/>
    </source>
</evidence>
<reference evidence="3 5" key="2">
    <citation type="journal article" date="2014" name="PLoS Genet.">
        <title>Phylogenetically driven sequencing of extremely halophilic archaea reveals strategies for static and dynamic osmo-response.</title>
        <authorList>
            <person name="Becker E.A."/>
            <person name="Seitzer P.M."/>
            <person name="Tritt A."/>
            <person name="Larsen D."/>
            <person name="Krusor M."/>
            <person name="Yao A.I."/>
            <person name="Wu D."/>
            <person name="Madern D."/>
            <person name="Eisen J.A."/>
            <person name="Darling A.E."/>
            <person name="Facciotti M.T."/>
        </authorList>
    </citation>
    <scope>NUCLEOTIDE SEQUENCE [LARGE SCALE GENOMIC DNA]</scope>
    <source>
        <strain evidence="3">B3</strain>
        <strain evidence="5">DSM 18796 / CECT 7217 / JCM 14584 / KCTC 4019 / B3</strain>
    </source>
</reference>
<sequence length="156" mass="17681">MSQSATPTQSEFVVEEFDTSVTEETTTQLAHEIEEIVRSLRRAIDDDDLIEDLLRNPSRVLREADSVERSDPEPLTQQVLIEPLFDALNYPPLSLEAGDLSDQRGQQADYAASLNEYADIDSNRLLIEAEPINKRLDQSKHGLDQVKDWLEKDEIG</sequence>
<feature type="compositionally biased region" description="Polar residues" evidence="1">
    <location>
        <begin position="1"/>
        <end position="11"/>
    </location>
</feature>
<reference evidence="2 4" key="1">
    <citation type="journal article" date="2010" name="J. Bacteriol.">
        <title>Complete genome sequence of Halalkalicoccus jeotgali B3(T), an extremely halophilic archaeon.</title>
        <authorList>
            <person name="Roh S.W."/>
            <person name="Nam Y.D."/>
            <person name="Nam S.H."/>
            <person name="Choi S.H."/>
            <person name="Park H.S."/>
            <person name="Bae J.W."/>
        </authorList>
    </citation>
    <scope>NUCLEOTIDE SEQUENCE [LARGE SCALE GENOMIC DNA]</scope>
    <source>
        <strain evidence="2">B3</strain>
        <strain evidence="4">DSM 18796 / CECT 7217 / JCM 14584 / KCTC 4019 / B3</strain>
        <plasmid evidence="4">1</plasmid>
    </source>
</reference>
<feature type="region of interest" description="Disordered" evidence="1">
    <location>
        <begin position="1"/>
        <end position="26"/>
    </location>
</feature>
<dbReference type="KEGG" id="hje:HacjB3_16676"/>
<dbReference type="Proteomes" id="UP000000390">
    <property type="component" value="Plasmid 1"/>
</dbReference>
<dbReference type="OrthoDB" id="45790at2157"/>
<name>D8JBN2_HALJB</name>